<feature type="region of interest" description="Disordered" evidence="1">
    <location>
        <begin position="62"/>
        <end position="85"/>
    </location>
</feature>
<evidence type="ECO:0000256" key="1">
    <source>
        <dbReference type="SAM" id="MobiDB-lite"/>
    </source>
</evidence>
<feature type="region of interest" description="Disordered" evidence="1">
    <location>
        <begin position="1"/>
        <end position="33"/>
    </location>
</feature>
<dbReference type="RefSeq" id="WP_119766167.1">
    <property type="nucleotide sequence ID" value="NZ_QYUJ01000014.1"/>
</dbReference>
<dbReference type="EMBL" id="QYUJ01000014">
    <property type="protein sequence ID" value="RJF73434.1"/>
    <property type="molecule type" value="Genomic_DNA"/>
</dbReference>
<keyword evidence="3" id="KW-1185">Reference proteome</keyword>
<evidence type="ECO:0000313" key="3">
    <source>
        <dbReference type="Proteomes" id="UP000286287"/>
    </source>
</evidence>
<evidence type="ECO:0000313" key="2">
    <source>
        <dbReference type="EMBL" id="RJF73434.1"/>
    </source>
</evidence>
<gene>
    <name evidence="2" type="ORF">D3875_19700</name>
</gene>
<accession>A0A418VBA9</accession>
<name>A0A418VBA9_9DEIO</name>
<comment type="caution">
    <text evidence="2">The sequence shown here is derived from an EMBL/GenBank/DDBJ whole genome shotgun (WGS) entry which is preliminary data.</text>
</comment>
<feature type="compositionally biased region" description="Basic and acidic residues" evidence="1">
    <location>
        <begin position="74"/>
        <end position="85"/>
    </location>
</feature>
<protein>
    <submittedName>
        <fullName evidence="2">Uncharacterized protein</fullName>
    </submittedName>
</protein>
<proteinExistence type="predicted"/>
<sequence>MTDNRYGNTPLGKSVEEVQDEAGNRINSPVEGEAVRANDEKLIPAVVNSNASGTPVGVLHPEALVEAGGSGDDGSARTNRDSSQE</sequence>
<reference evidence="2 3" key="1">
    <citation type="submission" date="2018-09" db="EMBL/GenBank/DDBJ databases">
        <authorList>
            <person name="Zhu H."/>
        </authorList>
    </citation>
    <scope>NUCLEOTIDE SEQUENCE [LARGE SCALE GENOMIC DNA]</scope>
    <source>
        <strain evidence="2 3">K2S05-167</strain>
    </source>
</reference>
<dbReference type="Proteomes" id="UP000286287">
    <property type="component" value="Unassembled WGS sequence"/>
</dbReference>
<organism evidence="2 3">
    <name type="scientific">Deinococcus cavernae</name>
    <dbReference type="NCBI Taxonomy" id="2320857"/>
    <lineage>
        <taxon>Bacteria</taxon>
        <taxon>Thermotogati</taxon>
        <taxon>Deinococcota</taxon>
        <taxon>Deinococci</taxon>
        <taxon>Deinococcales</taxon>
        <taxon>Deinococcaceae</taxon>
        <taxon>Deinococcus</taxon>
    </lineage>
</organism>
<dbReference type="AlphaFoldDB" id="A0A418VBA9"/>
<dbReference type="OrthoDB" id="74270at2"/>